<comment type="caution">
    <text evidence="1">The sequence shown here is derived from an EMBL/GenBank/DDBJ whole genome shotgun (WGS) entry which is preliminary data.</text>
</comment>
<keyword evidence="2" id="KW-1185">Reference proteome</keyword>
<reference evidence="1 2" key="1">
    <citation type="journal article" date="2019" name="Sci. Rep.">
        <title>A high-quality genome of Eragrostis curvula grass provides insights into Poaceae evolution and supports new strategies to enhance forage quality.</title>
        <authorList>
            <person name="Carballo J."/>
            <person name="Santos B.A.C.M."/>
            <person name="Zappacosta D."/>
            <person name="Garbus I."/>
            <person name="Selva J.P."/>
            <person name="Gallo C.A."/>
            <person name="Diaz A."/>
            <person name="Albertini E."/>
            <person name="Caccamo M."/>
            <person name="Echenique V."/>
        </authorList>
    </citation>
    <scope>NUCLEOTIDE SEQUENCE [LARGE SCALE GENOMIC DNA]</scope>
    <source>
        <strain evidence="2">cv. Victoria</strain>
        <tissue evidence="1">Leaf</tissue>
    </source>
</reference>
<protein>
    <submittedName>
        <fullName evidence="1">Uncharacterized protein</fullName>
    </submittedName>
</protein>
<evidence type="ECO:0000313" key="1">
    <source>
        <dbReference type="EMBL" id="TVU27995.1"/>
    </source>
</evidence>
<accession>A0A5J9UWM3</accession>
<name>A0A5J9UWM3_9POAL</name>
<dbReference type="EMBL" id="RWGY01000011">
    <property type="protein sequence ID" value="TVU27995.1"/>
    <property type="molecule type" value="Genomic_DNA"/>
</dbReference>
<evidence type="ECO:0000313" key="2">
    <source>
        <dbReference type="Proteomes" id="UP000324897"/>
    </source>
</evidence>
<organism evidence="1 2">
    <name type="scientific">Eragrostis curvula</name>
    <name type="common">weeping love grass</name>
    <dbReference type="NCBI Taxonomy" id="38414"/>
    <lineage>
        <taxon>Eukaryota</taxon>
        <taxon>Viridiplantae</taxon>
        <taxon>Streptophyta</taxon>
        <taxon>Embryophyta</taxon>
        <taxon>Tracheophyta</taxon>
        <taxon>Spermatophyta</taxon>
        <taxon>Magnoliopsida</taxon>
        <taxon>Liliopsida</taxon>
        <taxon>Poales</taxon>
        <taxon>Poaceae</taxon>
        <taxon>PACMAD clade</taxon>
        <taxon>Chloridoideae</taxon>
        <taxon>Eragrostideae</taxon>
        <taxon>Eragrostidinae</taxon>
        <taxon>Eragrostis</taxon>
    </lineage>
</organism>
<gene>
    <name evidence="1" type="ORF">EJB05_19501</name>
</gene>
<proteinExistence type="predicted"/>
<dbReference type="Proteomes" id="UP000324897">
    <property type="component" value="Chromosome 1"/>
</dbReference>
<dbReference type="Gramene" id="TVU27995">
    <property type="protein sequence ID" value="TVU27995"/>
    <property type="gene ID" value="EJB05_19501"/>
</dbReference>
<dbReference type="AlphaFoldDB" id="A0A5J9UWM3"/>
<sequence length="70" mass="7567">MKFDQGHSSAYVGIGSSKLCVANSLRPKFVLMRRRGARQAVSVSCGCCLPEEIPRKRSFPLSAPPVTSVT</sequence>